<dbReference type="Proteomes" id="UP000000600">
    <property type="component" value="Unassembled WGS sequence"/>
</dbReference>
<dbReference type="KEGG" id="ptm:GSPATT00024338001"/>
<dbReference type="OrthoDB" id="10417238at2759"/>
<evidence type="ECO:0000313" key="2">
    <source>
        <dbReference type="Proteomes" id="UP000000600"/>
    </source>
</evidence>
<dbReference type="GeneID" id="5044791"/>
<dbReference type="OMA" id="ANQLAIC"/>
<sequence>MSSYKIIESNEYSLLFDQTQKSKAFGRVSVISDQTIQIIIKLDFTNKKYKFQLKIYCDFFNIITFEHIPCKQLLAKFQSKKKYEFISIFNTLVKINNILRMFTNALLQIQQIIDNNYDLQLIKETVMNLKNANQVEIMALMEIILQQMSSSFNHEKEAQFLDLLKELQYLLQNKFTTLCVTSANTNNFLEYKNKCNSQNKGILLLNHQGQFILSDQISRNIVELNSKKELKQKDFFSLVSQASKGKLKKTLQKCCLLSNGKSMDSFQLAIHSDRNRKKSLKYLNQIASNNKKVEKIKAEKNVQEMKKEQILVAKYLKSIEVTIYQATLQFDKEFIEQFSKSDDIILSNLDSLNNTNANQLAICEVKEIDEQLKFTEKELLSDDYISKHETKWDKRVKKMKVQKSD</sequence>
<dbReference type="EMBL" id="CT868664">
    <property type="protein sequence ID" value="CAK91609.1"/>
    <property type="molecule type" value="Genomic_DNA"/>
</dbReference>
<accession>A0E8J2</accession>
<dbReference type="InParanoid" id="A0E8J2"/>
<name>A0E8J2_PARTE</name>
<organism evidence="1 2">
    <name type="scientific">Paramecium tetraurelia</name>
    <dbReference type="NCBI Taxonomy" id="5888"/>
    <lineage>
        <taxon>Eukaryota</taxon>
        <taxon>Sar</taxon>
        <taxon>Alveolata</taxon>
        <taxon>Ciliophora</taxon>
        <taxon>Intramacronucleata</taxon>
        <taxon>Oligohymenophorea</taxon>
        <taxon>Peniculida</taxon>
        <taxon>Parameciidae</taxon>
        <taxon>Paramecium</taxon>
    </lineage>
</organism>
<dbReference type="RefSeq" id="XP_001459006.1">
    <property type="nucleotide sequence ID" value="XM_001458969.2"/>
</dbReference>
<gene>
    <name evidence="1" type="ORF">GSPATT00024338001</name>
</gene>
<keyword evidence="2" id="KW-1185">Reference proteome</keyword>
<dbReference type="HOGENOM" id="CLU_056860_0_0_1"/>
<protein>
    <submittedName>
        <fullName evidence="1">Uncharacterized protein</fullName>
    </submittedName>
</protein>
<reference evidence="1 2" key="1">
    <citation type="journal article" date="2006" name="Nature">
        <title>Global trends of whole-genome duplications revealed by the ciliate Paramecium tetraurelia.</title>
        <authorList>
            <consortium name="Genoscope"/>
            <person name="Aury J.-M."/>
            <person name="Jaillon O."/>
            <person name="Duret L."/>
            <person name="Noel B."/>
            <person name="Jubin C."/>
            <person name="Porcel B.M."/>
            <person name="Segurens B."/>
            <person name="Daubin V."/>
            <person name="Anthouard V."/>
            <person name="Aiach N."/>
            <person name="Arnaiz O."/>
            <person name="Billaut A."/>
            <person name="Beisson J."/>
            <person name="Blanc I."/>
            <person name="Bouhouche K."/>
            <person name="Camara F."/>
            <person name="Duharcourt S."/>
            <person name="Guigo R."/>
            <person name="Gogendeau D."/>
            <person name="Katinka M."/>
            <person name="Keller A.-M."/>
            <person name="Kissmehl R."/>
            <person name="Klotz C."/>
            <person name="Koll F."/>
            <person name="Le Moue A."/>
            <person name="Lepere C."/>
            <person name="Malinsky S."/>
            <person name="Nowacki M."/>
            <person name="Nowak J.K."/>
            <person name="Plattner H."/>
            <person name="Poulain J."/>
            <person name="Ruiz F."/>
            <person name="Serrano V."/>
            <person name="Zagulski M."/>
            <person name="Dessen P."/>
            <person name="Betermier M."/>
            <person name="Weissenbach J."/>
            <person name="Scarpelli C."/>
            <person name="Schachter V."/>
            <person name="Sperling L."/>
            <person name="Meyer E."/>
            <person name="Cohen J."/>
            <person name="Wincker P."/>
        </authorList>
    </citation>
    <scope>NUCLEOTIDE SEQUENCE [LARGE SCALE GENOMIC DNA]</scope>
    <source>
        <strain evidence="1 2">Stock d4-2</strain>
    </source>
</reference>
<proteinExistence type="predicted"/>
<dbReference type="AlphaFoldDB" id="A0E8J2"/>
<evidence type="ECO:0000313" key="1">
    <source>
        <dbReference type="EMBL" id="CAK91609.1"/>
    </source>
</evidence>